<organism evidence="2 3">
    <name type="scientific">Acinetobacter celticus</name>
    <dbReference type="NCBI Taxonomy" id="1891224"/>
    <lineage>
        <taxon>Bacteria</taxon>
        <taxon>Pseudomonadati</taxon>
        <taxon>Pseudomonadota</taxon>
        <taxon>Gammaproteobacteria</taxon>
        <taxon>Moraxellales</taxon>
        <taxon>Moraxellaceae</taxon>
        <taxon>Acinetobacter</taxon>
    </lineage>
</organism>
<dbReference type="AlphaFoldDB" id="A0A1C3CVE4"/>
<proteinExistence type="predicted"/>
<keyword evidence="1" id="KW-0812">Transmembrane</keyword>
<keyword evidence="1" id="KW-1133">Transmembrane helix</keyword>
<reference evidence="2 3" key="1">
    <citation type="submission" date="2016-07" db="EMBL/GenBank/DDBJ databases">
        <title>Acinetobacter sp. ANC 4603.</title>
        <authorList>
            <person name="Radolfova-Krizova L."/>
            <person name="Nemec A."/>
        </authorList>
    </citation>
    <scope>NUCLEOTIDE SEQUENCE [LARGE SCALE GENOMIC DNA]</scope>
    <source>
        <strain evidence="2 3">ANC 4603</strain>
    </source>
</reference>
<feature type="transmembrane region" description="Helical" evidence="1">
    <location>
        <begin position="38"/>
        <end position="60"/>
    </location>
</feature>
<evidence type="ECO:0000256" key="1">
    <source>
        <dbReference type="SAM" id="Phobius"/>
    </source>
</evidence>
<dbReference type="OrthoDB" id="6713218at2"/>
<keyword evidence="1" id="KW-0472">Membrane</keyword>
<evidence type="ECO:0000313" key="2">
    <source>
        <dbReference type="EMBL" id="ODA12765.1"/>
    </source>
</evidence>
<evidence type="ECO:0000313" key="3">
    <source>
        <dbReference type="Proteomes" id="UP000186553"/>
    </source>
</evidence>
<protein>
    <submittedName>
        <fullName evidence="2">Uncharacterized protein</fullName>
    </submittedName>
</protein>
<dbReference type="EMBL" id="MBDL01000010">
    <property type="protein sequence ID" value="ODA12765.1"/>
    <property type="molecule type" value="Genomic_DNA"/>
</dbReference>
<gene>
    <name evidence="2" type="ORF">BBP83_09430</name>
</gene>
<dbReference type="RefSeq" id="WP_068888251.1">
    <property type="nucleotide sequence ID" value="NZ_CBCRUU010000004.1"/>
</dbReference>
<dbReference type="STRING" id="1891224.BBP83_09430"/>
<name>A0A1C3CVE4_9GAMM</name>
<sequence length="62" mass="7041">MKQKPMHSQTTPILFQHPSEAELRPPLRSIIWANVRDFALFIALAFICWVIITTGLMTVFGG</sequence>
<accession>A0A1C3CVE4</accession>
<comment type="caution">
    <text evidence="2">The sequence shown here is derived from an EMBL/GenBank/DDBJ whole genome shotgun (WGS) entry which is preliminary data.</text>
</comment>
<keyword evidence="3" id="KW-1185">Reference proteome</keyword>
<dbReference type="Proteomes" id="UP000186553">
    <property type="component" value="Unassembled WGS sequence"/>
</dbReference>